<keyword evidence="1" id="KW-0732">Signal</keyword>
<reference evidence="7 9" key="2">
    <citation type="submission" date="2013-03" db="EMBL/GenBank/DDBJ databases">
        <title>The Genome Sequence of Enterococcus moraviensis BAA-383 (PacBio/Illumina hybrid assembly).</title>
        <authorList>
            <consortium name="The Broad Institute Genomics Platform"/>
            <consortium name="The Broad Institute Genome Sequencing Center for Infectious Disease"/>
            <person name="Earl A."/>
            <person name="Russ C."/>
            <person name="Gilmore M."/>
            <person name="Surin D."/>
            <person name="Walker B."/>
            <person name="Young S."/>
            <person name="Zeng Q."/>
            <person name="Gargeya S."/>
            <person name="Fitzgerald M."/>
            <person name="Haas B."/>
            <person name="Abouelleil A."/>
            <person name="Allen A.W."/>
            <person name="Alvarado L."/>
            <person name="Arachchi H.M."/>
            <person name="Berlin A.M."/>
            <person name="Chapman S.B."/>
            <person name="Gainer-Dewar J."/>
            <person name="Goldberg J."/>
            <person name="Griggs A."/>
            <person name="Gujja S."/>
            <person name="Hansen M."/>
            <person name="Howarth C."/>
            <person name="Imamovic A."/>
            <person name="Ireland A."/>
            <person name="Larimer J."/>
            <person name="McCowan C."/>
            <person name="Murphy C."/>
            <person name="Pearson M."/>
            <person name="Poon T.W."/>
            <person name="Priest M."/>
            <person name="Roberts A."/>
            <person name="Saif S."/>
            <person name="Shea T."/>
            <person name="Sisk P."/>
            <person name="Sykes S."/>
            <person name="Wortman J."/>
            <person name="Nusbaum C."/>
            <person name="Birren B."/>
        </authorList>
    </citation>
    <scope>NUCLEOTIDE SEQUENCE [LARGE SCALE GENOMIC DNA]</scope>
    <source>
        <strain evidence="7 9">ATCC BAA-383</strain>
    </source>
</reference>
<dbReference type="InterPro" id="IPR036249">
    <property type="entry name" value="Thioredoxin-like_sf"/>
</dbReference>
<dbReference type="PATRIC" id="fig|1158609.3.peg.747"/>
<evidence type="ECO:0000256" key="1">
    <source>
        <dbReference type="ARBA" id="ARBA00022729"/>
    </source>
</evidence>
<keyword evidence="3" id="KW-1015">Disulfide bond</keyword>
<comment type="caution">
    <text evidence="6">The sequence shown here is derived from an EMBL/GenBank/DDBJ whole genome shotgun (WGS) entry which is preliminary data.</text>
</comment>
<dbReference type="GO" id="GO:0016491">
    <property type="term" value="F:oxidoreductase activity"/>
    <property type="evidence" value="ECO:0007669"/>
    <property type="project" value="UniProtKB-KW"/>
</dbReference>
<organism evidence="6 8">
    <name type="scientific">Enterococcus moraviensis ATCC BAA-383</name>
    <dbReference type="NCBI Taxonomy" id="1158609"/>
    <lineage>
        <taxon>Bacteria</taxon>
        <taxon>Bacillati</taxon>
        <taxon>Bacillota</taxon>
        <taxon>Bacilli</taxon>
        <taxon>Lactobacillales</taxon>
        <taxon>Enterococcaceae</taxon>
        <taxon>Enterococcus</taxon>
    </lineage>
</organism>
<evidence type="ECO:0000256" key="2">
    <source>
        <dbReference type="ARBA" id="ARBA00023002"/>
    </source>
</evidence>
<feature type="domain" description="DSBA-like thioredoxin" evidence="5">
    <location>
        <begin position="3"/>
        <end position="202"/>
    </location>
</feature>
<evidence type="ECO:0000313" key="8">
    <source>
        <dbReference type="Proteomes" id="UP000013781"/>
    </source>
</evidence>
<dbReference type="eggNOG" id="COG2761">
    <property type="taxonomic scope" value="Bacteria"/>
</dbReference>
<accession>R2T6L2</accession>
<dbReference type="Proteomes" id="UP000014157">
    <property type="component" value="Unassembled WGS sequence"/>
</dbReference>
<evidence type="ECO:0000259" key="5">
    <source>
        <dbReference type="Pfam" id="PF01323"/>
    </source>
</evidence>
<reference evidence="6 8" key="1">
    <citation type="submission" date="2013-02" db="EMBL/GenBank/DDBJ databases">
        <title>The Genome Sequence of Enterococcus moraviensis BAA-383.</title>
        <authorList>
            <consortium name="The Broad Institute Genome Sequencing Platform"/>
            <consortium name="The Broad Institute Genome Sequencing Center for Infectious Disease"/>
            <person name="Earl A.M."/>
            <person name="Gilmore M.S."/>
            <person name="Lebreton F."/>
            <person name="Walker B."/>
            <person name="Young S.K."/>
            <person name="Zeng Q."/>
            <person name="Gargeya S."/>
            <person name="Fitzgerald M."/>
            <person name="Haas B."/>
            <person name="Abouelleil A."/>
            <person name="Alvarado L."/>
            <person name="Arachchi H.M."/>
            <person name="Berlin A.M."/>
            <person name="Chapman S.B."/>
            <person name="Dewar J."/>
            <person name="Goldberg J."/>
            <person name="Griggs A."/>
            <person name="Gujja S."/>
            <person name="Hansen M."/>
            <person name="Howarth C."/>
            <person name="Imamovic A."/>
            <person name="Larimer J."/>
            <person name="McCowan C."/>
            <person name="Murphy C."/>
            <person name="Neiman D."/>
            <person name="Pearson M."/>
            <person name="Priest M."/>
            <person name="Roberts A."/>
            <person name="Saif S."/>
            <person name="Shea T."/>
            <person name="Sisk P."/>
            <person name="Sykes S."/>
            <person name="Wortman J."/>
            <person name="Nusbaum C."/>
            <person name="Birren B."/>
        </authorList>
    </citation>
    <scope>NUCLEOTIDE SEQUENCE [LARGE SCALE GENOMIC DNA]</scope>
    <source>
        <strain evidence="6 8">ATCC BAA-383</strain>
    </source>
</reference>
<dbReference type="HOGENOM" id="CLU_102827_0_0_9"/>
<dbReference type="Proteomes" id="UP000013781">
    <property type="component" value="Unassembled WGS sequence"/>
</dbReference>
<dbReference type="SUPFAM" id="SSF52833">
    <property type="entry name" value="Thioredoxin-like"/>
    <property type="match status" value="1"/>
</dbReference>
<evidence type="ECO:0000313" key="6">
    <source>
        <dbReference type="EMBL" id="EOI03038.1"/>
    </source>
</evidence>
<keyword evidence="4" id="KW-0676">Redox-active center</keyword>
<dbReference type="Pfam" id="PF01323">
    <property type="entry name" value="DSBA"/>
    <property type="match status" value="1"/>
</dbReference>
<dbReference type="RefSeq" id="WP_010764182.1">
    <property type="nucleotide sequence ID" value="NZ_ASWB01000001.1"/>
</dbReference>
<keyword evidence="9" id="KW-1185">Reference proteome</keyword>
<name>R2T6L2_9ENTE</name>
<dbReference type="EMBL" id="ASWB01000001">
    <property type="protein sequence ID" value="EOT74085.1"/>
    <property type="molecule type" value="Genomic_DNA"/>
</dbReference>
<keyword evidence="2" id="KW-0560">Oxidoreductase</keyword>
<evidence type="ECO:0000313" key="9">
    <source>
        <dbReference type="Proteomes" id="UP000014157"/>
    </source>
</evidence>
<sequence>MITIEFFHDVICSFCFPMSYRMRQVQKALPEIKIIHRSFALAREDADHVQMFGSRENAKNEILSHWVHANQNDDLHRFNIEGMKQADFLFPTSMNGLVAAKAAGVVDGEDGYWALFDALQTALFVNSQNIDDRDVIEAIVQDSSIDFEKWQHAFKDPATLALVEDDFRIANAYQLTGVPALIVNGKYLINGAQPMDQIIQALNTIKEKEAPIVEVIENSESEYGSCNMEDGKWVCKD</sequence>
<dbReference type="PANTHER" id="PTHR13887">
    <property type="entry name" value="GLUTATHIONE S-TRANSFERASE KAPPA"/>
    <property type="match status" value="1"/>
</dbReference>
<dbReference type="AlphaFoldDB" id="R2T6L2"/>
<proteinExistence type="predicted"/>
<dbReference type="STRING" id="155617.RV09_GL002789"/>
<protein>
    <recommendedName>
        <fullName evidence="5">DSBA-like thioredoxin domain-containing protein</fullName>
    </recommendedName>
</protein>
<dbReference type="InterPro" id="IPR001853">
    <property type="entry name" value="DSBA-like_thioredoxin_dom"/>
</dbReference>
<gene>
    <name evidence="7" type="ORF">I586_01081</name>
    <name evidence="6" type="ORF">UAY_00785</name>
</gene>
<dbReference type="PANTHER" id="PTHR13887:SF14">
    <property type="entry name" value="DISULFIDE BOND FORMATION PROTEIN D"/>
    <property type="match status" value="1"/>
</dbReference>
<dbReference type="EMBL" id="AJAS01000008">
    <property type="protein sequence ID" value="EOI03038.1"/>
    <property type="molecule type" value="Genomic_DNA"/>
</dbReference>
<evidence type="ECO:0000256" key="3">
    <source>
        <dbReference type="ARBA" id="ARBA00023157"/>
    </source>
</evidence>
<evidence type="ECO:0000256" key="4">
    <source>
        <dbReference type="ARBA" id="ARBA00023284"/>
    </source>
</evidence>
<dbReference type="Gene3D" id="3.40.30.10">
    <property type="entry name" value="Glutaredoxin"/>
    <property type="match status" value="1"/>
</dbReference>
<evidence type="ECO:0000313" key="7">
    <source>
        <dbReference type="EMBL" id="EOT74085.1"/>
    </source>
</evidence>